<evidence type="ECO:0000313" key="1">
    <source>
        <dbReference type="EMBL" id="KAE9404251.1"/>
    </source>
</evidence>
<accession>A0A6A4I1K3</accession>
<keyword evidence="2" id="KW-1185">Reference proteome</keyword>
<dbReference type="EMBL" id="ML769418">
    <property type="protein sequence ID" value="KAE9404251.1"/>
    <property type="molecule type" value="Genomic_DNA"/>
</dbReference>
<protein>
    <submittedName>
        <fullName evidence="1">Uncharacterized protein</fullName>
    </submittedName>
</protein>
<name>A0A6A4I1K3_9AGAR</name>
<reference evidence="1" key="1">
    <citation type="journal article" date="2019" name="Environ. Microbiol.">
        <title>Fungal ecological strategies reflected in gene transcription - a case study of two litter decomposers.</title>
        <authorList>
            <person name="Barbi F."/>
            <person name="Kohler A."/>
            <person name="Barry K."/>
            <person name="Baskaran P."/>
            <person name="Daum C."/>
            <person name="Fauchery L."/>
            <person name="Ihrmark K."/>
            <person name="Kuo A."/>
            <person name="LaButti K."/>
            <person name="Lipzen A."/>
            <person name="Morin E."/>
            <person name="Grigoriev I.V."/>
            <person name="Henrissat B."/>
            <person name="Lindahl B."/>
            <person name="Martin F."/>
        </authorList>
    </citation>
    <scope>NUCLEOTIDE SEQUENCE</scope>
    <source>
        <strain evidence="1">JB14</strain>
    </source>
</reference>
<dbReference type="AlphaFoldDB" id="A0A6A4I1K3"/>
<organism evidence="1 2">
    <name type="scientific">Gymnopus androsaceus JB14</name>
    <dbReference type="NCBI Taxonomy" id="1447944"/>
    <lineage>
        <taxon>Eukaryota</taxon>
        <taxon>Fungi</taxon>
        <taxon>Dikarya</taxon>
        <taxon>Basidiomycota</taxon>
        <taxon>Agaricomycotina</taxon>
        <taxon>Agaricomycetes</taxon>
        <taxon>Agaricomycetidae</taxon>
        <taxon>Agaricales</taxon>
        <taxon>Marasmiineae</taxon>
        <taxon>Omphalotaceae</taxon>
        <taxon>Gymnopus</taxon>
    </lineage>
</organism>
<evidence type="ECO:0000313" key="2">
    <source>
        <dbReference type="Proteomes" id="UP000799118"/>
    </source>
</evidence>
<sequence length="53" mass="5811">MLSHTSNEIVWRASDVAQWTHVIPVGNVAEITILLSKYNAQMGVLAVGANAWF</sequence>
<proteinExistence type="predicted"/>
<gene>
    <name evidence="1" type="ORF">BT96DRAFT_433731</name>
</gene>
<dbReference type="Proteomes" id="UP000799118">
    <property type="component" value="Unassembled WGS sequence"/>
</dbReference>